<protein>
    <submittedName>
        <fullName evidence="1">Uncharacterized protein</fullName>
    </submittedName>
</protein>
<dbReference type="SUPFAM" id="SSF54909">
    <property type="entry name" value="Dimeric alpha+beta barrel"/>
    <property type="match status" value="1"/>
</dbReference>
<dbReference type="AlphaFoldDB" id="A0A2P2E254"/>
<evidence type="ECO:0000313" key="1">
    <source>
        <dbReference type="EMBL" id="GBF50977.1"/>
    </source>
</evidence>
<proteinExistence type="predicted"/>
<dbReference type="Gene3D" id="3.30.70.100">
    <property type="match status" value="1"/>
</dbReference>
<dbReference type="Proteomes" id="UP000245133">
    <property type="component" value="Unassembled WGS sequence"/>
</dbReference>
<dbReference type="RefSeq" id="WP_108977225.1">
    <property type="nucleotide sequence ID" value="NZ_BFBB01000008.1"/>
</dbReference>
<keyword evidence="2" id="KW-1185">Reference proteome</keyword>
<dbReference type="EMBL" id="BFBB01000008">
    <property type="protein sequence ID" value="GBF50977.1"/>
    <property type="molecule type" value="Genomic_DNA"/>
</dbReference>
<dbReference type="InterPro" id="IPR011008">
    <property type="entry name" value="Dimeric_a/b-barrel"/>
</dbReference>
<organism evidence="1 2">
    <name type="scientific">Leptospira ryugenii</name>
    <dbReference type="NCBI Taxonomy" id="1917863"/>
    <lineage>
        <taxon>Bacteria</taxon>
        <taxon>Pseudomonadati</taxon>
        <taxon>Spirochaetota</taxon>
        <taxon>Spirochaetia</taxon>
        <taxon>Leptospirales</taxon>
        <taxon>Leptospiraceae</taxon>
        <taxon>Leptospira</taxon>
    </lineage>
</organism>
<evidence type="ECO:0000313" key="2">
    <source>
        <dbReference type="Proteomes" id="UP000245133"/>
    </source>
</evidence>
<sequence length="212" mass="24534">MKTIDYFKIPSLLLLLSLGGKAMEARDSSPEFIAPKKRTGTWLTITKVKKPWYAWRSLVSSRMEKSIPEYKAIPGLDEKFYSFLEGSNRFGGIYIWDKKADAEAWFLPSWFARIEKQYGERGVVDSYSILSTQEIEPIPSTGESLYAIISYRRLDPAIDLISKVGLLQFVELKDSEQKPCHLTLWKNQESALSYFQASEKDQMFFIPVFFRK</sequence>
<dbReference type="OrthoDB" id="2065010at2"/>
<reference evidence="1 2" key="1">
    <citation type="submission" date="2018-02" db="EMBL/GenBank/DDBJ databases">
        <title>Novel Leptospira species isolated from soil and water in Japan.</title>
        <authorList>
            <person name="Nakao R."/>
            <person name="Masuzawa T."/>
        </authorList>
    </citation>
    <scope>NUCLEOTIDE SEQUENCE [LARGE SCALE GENOMIC DNA]</scope>
    <source>
        <strain evidence="1 2">YH101</strain>
    </source>
</reference>
<gene>
    <name evidence="1" type="ORF">LPTSP4_25080</name>
</gene>
<name>A0A2P2E254_9LEPT</name>
<accession>A0A2P2E254</accession>
<comment type="caution">
    <text evidence="1">The sequence shown here is derived from an EMBL/GenBank/DDBJ whole genome shotgun (WGS) entry which is preliminary data.</text>
</comment>